<evidence type="ECO:0000259" key="6">
    <source>
        <dbReference type="PROSITE" id="PS51012"/>
    </source>
</evidence>
<feature type="transmembrane region" description="Helical" evidence="5">
    <location>
        <begin position="60"/>
        <end position="78"/>
    </location>
</feature>
<dbReference type="InterPro" id="IPR047817">
    <property type="entry name" value="ABC2_TM_bact-type"/>
</dbReference>
<evidence type="ECO:0000256" key="3">
    <source>
        <dbReference type="ARBA" id="ARBA00022989"/>
    </source>
</evidence>
<dbReference type="PROSITE" id="PS51012">
    <property type="entry name" value="ABC_TM2"/>
    <property type="match status" value="1"/>
</dbReference>
<dbReference type="STRING" id="304371.MCP_0684"/>
<dbReference type="AlphaFoldDB" id="D1YWD4"/>
<protein>
    <submittedName>
        <fullName evidence="7">ABC transporter permease protein</fullName>
    </submittedName>
</protein>
<dbReference type="InterPro" id="IPR013525">
    <property type="entry name" value="ABC2_TM"/>
</dbReference>
<feature type="transmembrane region" description="Helical" evidence="5">
    <location>
        <begin position="129"/>
        <end position="154"/>
    </location>
</feature>
<evidence type="ECO:0000256" key="2">
    <source>
        <dbReference type="ARBA" id="ARBA00022692"/>
    </source>
</evidence>
<evidence type="ECO:0000256" key="4">
    <source>
        <dbReference type="ARBA" id="ARBA00023136"/>
    </source>
</evidence>
<keyword evidence="2 5" id="KW-0812">Transmembrane</keyword>
<dbReference type="KEGG" id="mpd:MCP_0684"/>
<accession>D1YWD4</accession>
<dbReference type="eggNOG" id="arCOG01463">
    <property type="taxonomic scope" value="Archaea"/>
</dbReference>
<dbReference type="EMBL" id="AP011532">
    <property type="protein sequence ID" value="BAI60756.1"/>
    <property type="molecule type" value="Genomic_DNA"/>
</dbReference>
<keyword evidence="3 5" id="KW-1133">Transmembrane helix</keyword>
<keyword evidence="4 5" id="KW-0472">Membrane</keyword>
<feature type="transmembrane region" description="Helical" evidence="5">
    <location>
        <begin position="25"/>
        <end position="48"/>
    </location>
</feature>
<gene>
    <name evidence="7" type="ordered locus">MCP_0684</name>
</gene>
<feature type="domain" description="ABC transmembrane type-2" evidence="6">
    <location>
        <begin position="21"/>
        <end position="247"/>
    </location>
</feature>
<dbReference type="InParanoid" id="D1YWD4"/>
<evidence type="ECO:0000313" key="8">
    <source>
        <dbReference type="Proteomes" id="UP000001882"/>
    </source>
</evidence>
<sequence length="253" mass="28184">MLSLQMLVEQLKRSFSIARKDIKIYYLKGPVITFGLIFPFFLIVAYTLGRNVPIKDLYPGIMGMTVFFTATSVGPAIMPWEVRSQTFERLVSMPVALWAMLFGDIQASFYFGLVISLLTAMIAPLIGVSILHVMVFGLALLLATLCFAALSVLLSAYPPTDTPGNTMMLASMIKFPLVFISGVFLPIGQMPEWGRLVAYFSPLTYYTDLVRYTTDGISYFPILVDFTAIAVFTLIFIVAAIKIHEKVLTQRLT</sequence>
<dbReference type="InterPro" id="IPR051784">
    <property type="entry name" value="Nod_factor_ABC_transporter"/>
</dbReference>
<feature type="transmembrane region" description="Helical" evidence="5">
    <location>
        <begin position="219"/>
        <end position="241"/>
    </location>
</feature>
<dbReference type="Proteomes" id="UP000001882">
    <property type="component" value="Chromosome"/>
</dbReference>
<organism evidence="7 8">
    <name type="scientific">Methanocella paludicola (strain DSM 17711 / JCM 13418 / NBRC 101707 / SANAE)</name>
    <dbReference type="NCBI Taxonomy" id="304371"/>
    <lineage>
        <taxon>Archaea</taxon>
        <taxon>Methanobacteriati</taxon>
        <taxon>Methanobacteriota</taxon>
        <taxon>Stenosarchaea group</taxon>
        <taxon>Methanomicrobia</taxon>
        <taxon>Methanocellales</taxon>
        <taxon>Methanocellaceae</taxon>
        <taxon>Methanocella</taxon>
    </lineage>
</organism>
<dbReference type="PANTHER" id="PTHR43229:SF2">
    <property type="entry name" value="NODULATION PROTEIN J"/>
    <property type="match status" value="1"/>
</dbReference>
<reference evidence="7 8" key="1">
    <citation type="journal article" date="2007" name="Appl. Environ. Microbiol.">
        <title>Isolation of key methanogens for global methane emission from rice paddy fields: a novel isolate affiliated with the clone cluster rice cluster I.</title>
        <authorList>
            <person name="Sakai S."/>
            <person name="Imachi H."/>
            <person name="Sekiguchi Y."/>
            <person name="Ohashi A."/>
            <person name="Harada H."/>
            <person name="Kamagata Y."/>
        </authorList>
    </citation>
    <scope>NUCLEOTIDE SEQUENCE [LARGE SCALE GENOMIC DNA]</scope>
    <source>
        <strain evidence="8">DSM 17711 / JCM 13418 / NBRC 101707 / SANAE</strain>
    </source>
</reference>
<evidence type="ECO:0000256" key="1">
    <source>
        <dbReference type="ARBA" id="ARBA00004141"/>
    </source>
</evidence>
<dbReference type="PANTHER" id="PTHR43229">
    <property type="entry name" value="NODULATION PROTEIN J"/>
    <property type="match status" value="1"/>
</dbReference>
<dbReference type="GeneID" id="8680733"/>
<dbReference type="OrthoDB" id="147058at2157"/>
<dbReference type="GO" id="GO:0140359">
    <property type="term" value="F:ABC-type transporter activity"/>
    <property type="evidence" value="ECO:0007669"/>
    <property type="project" value="InterPro"/>
</dbReference>
<reference evidence="7 8" key="2">
    <citation type="journal article" date="2008" name="Int. J. Syst. Evol. Microbiol.">
        <title>Methanocella paludicola gen. nov., sp. nov., a methane-producing archaeon, the first isolate of the lineage 'Rice Cluster I', and proposal of the new archaeal order Methanocellales ord. nov.</title>
        <authorList>
            <person name="Sakai S."/>
            <person name="Imachi H."/>
            <person name="Hanada S."/>
            <person name="Ohashi A."/>
            <person name="Harada H."/>
            <person name="Kamagata Y."/>
        </authorList>
    </citation>
    <scope>NUCLEOTIDE SEQUENCE [LARGE SCALE GENOMIC DNA]</scope>
    <source>
        <strain evidence="8">DSM 17711 / JCM 13418 / NBRC 101707 / SANAE</strain>
    </source>
</reference>
<feature type="transmembrane region" description="Helical" evidence="5">
    <location>
        <begin position="90"/>
        <end position="123"/>
    </location>
</feature>
<evidence type="ECO:0000313" key="7">
    <source>
        <dbReference type="EMBL" id="BAI60756.1"/>
    </source>
</evidence>
<proteinExistence type="predicted"/>
<evidence type="ECO:0000256" key="5">
    <source>
        <dbReference type="SAM" id="Phobius"/>
    </source>
</evidence>
<keyword evidence="8" id="KW-1185">Reference proteome</keyword>
<name>D1YWD4_METPS</name>
<comment type="subcellular location">
    <subcellularLocation>
        <location evidence="1">Membrane</location>
        <topology evidence="1">Multi-pass membrane protein</topology>
    </subcellularLocation>
</comment>
<dbReference type="RefSeq" id="WP_012899436.1">
    <property type="nucleotide sequence ID" value="NC_013665.1"/>
</dbReference>
<reference evidence="8" key="3">
    <citation type="journal article" date="2011" name="PLoS ONE">
        <title>Genome sequence of a mesophilic hydrogenotrophic methanogen Methanocella paludicola, the first cultivated representative of the order Methanocellales.</title>
        <authorList>
            <person name="Sakai S."/>
            <person name="Takaki Y."/>
            <person name="Shimamura S."/>
            <person name="Sekine M."/>
            <person name="Tajima T."/>
            <person name="Kosugi H."/>
            <person name="Ichikawa N."/>
            <person name="Tasumi E."/>
            <person name="Hiraki A.T."/>
            <person name="Shimizu A."/>
            <person name="Kato Y."/>
            <person name="Nishiko R."/>
            <person name="Mori K."/>
            <person name="Fujita N."/>
            <person name="Imachi H."/>
            <person name="Takai K."/>
        </authorList>
    </citation>
    <scope>NUCLEOTIDE SEQUENCE [LARGE SCALE GENOMIC DNA]</scope>
    <source>
        <strain evidence="8">DSM 17711 / JCM 13418 / NBRC 101707 / SANAE</strain>
    </source>
</reference>
<dbReference type="GO" id="GO:0016020">
    <property type="term" value="C:membrane"/>
    <property type="evidence" value="ECO:0007669"/>
    <property type="project" value="UniProtKB-SubCell"/>
</dbReference>
<dbReference type="Pfam" id="PF01061">
    <property type="entry name" value="ABC2_membrane"/>
    <property type="match status" value="1"/>
</dbReference>